<sequence length="345" mass="37463">MDQNKRPTIRDVAAEANVSVATVNRVLSGAGAVRQGTRERVKLAAEQIGFYGMGALRSRIAAARPHYRFGFLLHQPGRAFYRNIAEALRAVAPTLPDCEIELRIEFLDDLSPQNVGARMLALGAECDAVGVVAAVHPLVTQAVDALHARNVPVFALISQISATGHVRYIGLDNWKVGRTAAWVFEHVCRAPGKLGILVGNHRYRCQEMNESGFRSYFREHAPGFTLLEPLLTFESSAIAQEMTEKLLNENPDLSGLYVAGGGITGTIAALRSTGRAGSLVVVGYELMESTRPALLDGTLTFIISHPLARIAQETLAGMIRAVSTPNEGGNFTNILPFEIYTRENI</sequence>
<dbReference type="InterPro" id="IPR028082">
    <property type="entry name" value="Peripla_BP_I"/>
</dbReference>
<evidence type="ECO:0000256" key="2">
    <source>
        <dbReference type="ARBA" id="ARBA00023125"/>
    </source>
</evidence>
<dbReference type="PROSITE" id="PS00356">
    <property type="entry name" value="HTH_LACI_1"/>
    <property type="match status" value="1"/>
</dbReference>
<evidence type="ECO:0000313" key="5">
    <source>
        <dbReference type="EMBL" id="OBP77106.1"/>
    </source>
</evidence>
<dbReference type="Gene3D" id="1.10.260.40">
    <property type="entry name" value="lambda repressor-like DNA-binding domains"/>
    <property type="match status" value="1"/>
</dbReference>
<dbReference type="GO" id="GO:0003700">
    <property type="term" value="F:DNA-binding transcription factor activity"/>
    <property type="evidence" value="ECO:0007669"/>
    <property type="project" value="TreeGrafter"/>
</dbReference>
<organism evidence="5 6">
    <name type="scientific">Rhizobium loti</name>
    <name type="common">Mesorhizobium loti</name>
    <dbReference type="NCBI Taxonomy" id="381"/>
    <lineage>
        <taxon>Bacteria</taxon>
        <taxon>Pseudomonadati</taxon>
        <taxon>Pseudomonadota</taxon>
        <taxon>Alphaproteobacteria</taxon>
        <taxon>Hyphomicrobiales</taxon>
        <taxon>Phyllobacteriaceae</taxon>
        <taxon>Mesorhizobium</taxon>
    </lineage>
</organism>
<protein>
    <submittedName>
        <fullName evidence="5">Transcriptional regulator</fullName>
    </submittedName>
</protein>
<dbReference type="PANTHER" id="PTHR30146">
    <property type="entry name" value="LACI-RELATED TRANSCRIPTIONAL REPRESSOR"/>
    <property type="match status" value="1"/>
</dbReference>
<evidence type="ECO:0000313" key="6">
    <source>
        <dbReference type="Proteomes" id="UP000093748"/>
    </source>
</evidence>
<dbReference type="GeneID" id="66685125"/>
<accession>A0A1A5IDR9</accession>
<keyword evidence="1" id="KW-0805">Transcription regulation</keyword>
<dbReference type="PROSITE" id="PS50932">
    <property type="entry name" value="HTH_LACI_2"/>
    <property type="match status" value="1"/>
</dbReference>
<keyword evidence="2" id="KW-0238">DNA-binding</keyword>
<dbReference type="InterPro" id="IPR010982">
    <property type="entry name" value="Lambda_DNA-bd_dom_sf"/>
</dbReference>
<dbReference type="Gene3D" id="3.40.50.2300">
    <property type="match status" value="2"/>
</dbReference>
<feature type="domain" description="HTH lacI-type" evidence="4">
    <location>
        <begin position="7"/>
        <end position="68"/>
    </location>
</feature>
<dbReference type="GO" id="GO:0000976">
    <property type="term" value="F:transcription cis-regulatory region binding"/>
    <property type="evidence" value="ECO:0007669"/>
    <property type="project" value="TreeGrafter"/>
</dbReference>
<keyword evidence="3" id="KW-0804">Transcription</keyword>
<evidence type="ECO:0000259" key="4">
    <source>
        <dbReference type="PROSITE" id="PS50932"/>
    </source>
</evidence>
<proteinExistence type="predicted"/>
<dbReference type="CDD" id="cd06307">
    <property type="entry name" value="PBP1_sugar_binding"/>
    <property type="match status" value="1"/>
</dbReference>
<comment type="caution">
    <text evidence="5">The sequence shown here is derived from an EMBL/GenBank/DDBJ whole genome shotgun (WGS) entry which is preliminary data.</text>
</comment>
<dbReference type="RefSeq" id="WP_032929430.1">
    <property type="nucleotide sequence ID" value="NZ_LZTH01000012.1"/>
</dbReference>
<dbReference type="InterPro" id="IPR000843">
    <property type="entry name" value="HTH_LacI"/>
</dbReference>
<evidence type="ECO:0000256" key="3">
    <source>
        <dbReference type="ARBA" id="ARBA00023163"/>
    </source>
</evidence>
<dbReference type="CDD" id="cd01392">
    <property type="entry name" value="HTH_LacI"/>
    <property type="match status" value="1"/>
</dbReference>
<reference evidence="6" key="1">
    <citation type="submission" date="2016-06" db="EMBL/GenBank/DDBJ databases">
        <title>NZP2037 Pacbio-Illumina hybrid assembly.</title>
        <authorList>
            <person name="Ramsay J.P."/>
        </authorList>
    </citation>
    <scope>NUCLEOTIDE SEQUENCE [LARGE SCALE GENOMIC DNA]</scope>
    <source>
        <strain evidence="6">R7ANS::ICEMlSym2042</strain>
    </source>
</reference>
<evidence type="ECO:0000256" key="1">
    <source>
        <dbReference type="ARBA" id="ARBA00023015"/>
    </source>
</evidence>
<gene>
    <name evidence="5" type="ORF">BAE39_13775</name>
</gene>
<dbReference type="AlphaFoldDB" id="A0A1A5IDR9"/>
<dbReference type="SUPFAM" id="SSF53822">
    <property type="entry name" value="Periplasmic binding protein-like I"/>
    <property type="match status" value="1"/>
</dbReference>
<dbReference type="Pfam" id="PF13407">
    <property type="entry name" value="Peripla_BP_4"/>
    <property type="match status" value="1"/>
</dbReference>
<dbReference type="SMART" id="SM00354">
    <property type="entry name" value="HTH_LACI"/>
    <property type="match status" value="1"/>
</dbReference>
<name>A0A1A5IDR9_RHILI</name>
<dbReference type="Pfam" id="PF00356">
    <property type="entry name" value="LacI"/>
    <property type="match status" value="1"/>
</dbReference>
<dbReference type="PANTHER" id="PTHR30146:SF152">
    <property type="entry name" value="TRANSCRIPTIONAL REGULATORY PROTEIN"/>
    <property type="match status" value="1"/>
</dbReference>
<dbReference type="InterPro" id="IPR025997">
    <property type="entry name" value="SBP_2_dom"/>
</dbReference>
<dbReference type="EMBL" id="LZTJ01000012">
    <property type="protein sequence ID" value="OBP77106.1"/>
    <property type="molecule type" value="Genomic_DNA"/>
</dbReference>
<dbReference type="SUPFAM" id="SSF47413">
    <property type="entry name" value="lambda repressor-like DNA-binding domains"/>
    <property type="match status" value="1"/>
</dbReference>
<dbReference type="Proteomes" id="UP000093748">
    <property type="component" value="Unassembled WGS sequence"/>
</dbReference>
<dbReference type="OrthoDB" id="9805774at2"/>